<evidence type="ECO:0000313" key="12">
    <source>
        <dbReference type="Proteomes" id="UP000263642"/>
    </source>
</evidence>
<dbReference type="Proteomes" id="UP000263642">
    <property type="component" value="Unassembled WGS sequence"/>
</dbReference>
<comment type="subunit">
    <text evidence="4">Homodimer.</text>
</comment>
<comment type="function">
    <text evidence="2">Involved in the biosynthesis of 5-hydroxyectoine, called compatible solute, which helps organisms to survive extreme osmotic stress by acting as a highly soluble organic osmolyte. Catalyzes the 2-oxoglutarate-dependent selective hydroxylation of L-ectoine to yield (4S,5S)-5-hydroxyectoine.</text>
</comment>
<dbReference type="NCBIfam" id="TIGR02408">
    <property type="entry name" value="ectoine_ThpD"/>
    <property type="match status" value="1"/>
</dbReference>
<proteinExistence type="inferred from homology"/>
<reference evidence="11 12" key="1">
    <citation type="journal article" date="2018" name="Nat. Biotechnol.">
        <title>A standardized bacterial taxonomy based on genome phylogeny substantially revises the tree of life.</title>
        <authorList>
            <person name="Parks D.H."/>
            <person name="Chuvochina M."/>
            <person name="Waite D.W."/>
            <person name="Rinke C."/>
            <person name="Skarshewski A."/>
            <person name="Chaumeil P.A."/>
            <person name="Hugenholtz P."/>
        </authorList>
    </citation>
    <scope>NUCLEOTIDE SEQUENCE [LARGE SCALE GENOMIC DNA]</scope>
    <source>
        <strain evidence="11">UBA9375</strain>
    </source>
</reference>
<evidence type="ECO:0000313" key="11">
    <source>
        <dbReference type="EMBL" id="HCO27290.1"/>
    </source>
</evidence>
<evidence type="ECO:0000256" key="2">
    <source>
        <dbReference type="ARBA" id="ARBA00004063"/>
    </source>
</evidence>
<comment type="cofactor">
    <cofactor evidence="1">
        <name>Fe(2+)</name>
        <dbReference type="ChEBI" id="CHEBI:29033"/>
    </cofactor>
</comment>
<dbReference type="PANTHER" id="PTHR20883:SF48">
    <property type="entry name" value="ECTOINE DIOXYGENASE"/>
    <property type="match status" value="1"/>
</dbReference>
<organism evidence="11 12">
    <name type="scientific">Gimesia maris</name>
    <dbReference type="NCBI Taxonomy" id="122"/>
    <lineage>
        <taxon>Bacteria</taxon>
        <taxon>Pseudomonadati</taxon>
        <taxon>Planctomycetota</taxon>
        <taxon>Planctomycetia</taxon>
        <taxon>Planctomycetales</taxon>
        <taxon>Planctomycetaceae</taxon>
        <taxon>Gimesia</taxon>
    </lineage>
</organism>
<evidence type="ECO:0000256" key="4">
    <source>
        <dbReference type="ARBA" id="ARBA00011738"/>
    </source>
</evidence>
<evidence type="ECO:0000256" key="1">
    <source>
        <dbReference type="ARBA" id="ARBA00001954"/>
    </source>
</evidence>
<evidence type="ECO:0000256" key="3">
    <source>
        <dbReference type="ARBA" id="ARBA00007851"/>
    </source>
</evidence>
<dbReference type="SUPFAM" id="SSF51197">
    <property type="entry name" value="Clavaminate synthase-like"/>
    <property type="match status" value="1"/>
</dbReference>
<evidence type="ECO:0000256" key="7">
    <source>
        <dbReference type="ARBA" id="ARBA00023002"/>
    </source>
</evidence>
<evidence type="ECO:0000256" key="8">
    <source>
        <dbReference type="ARBA" id="ARBA00023004"/>
    </source>
</evidence>
<dbReference type="EC" id="1.14.11.55" evidence="10"/>
<sequence>MTANTTPDSTTRVEDLYPSRVKQQPEFLERHDPVVYGDAQNGPLNAEQLEQFDRDGFLLLPGFYTNQQVSLCHQELDRLRDSEQIRQRPEAIVEPDGSALRSLFAVHRPEISTRFSQVAADKRILELVMQVLGSEVYIHQSRVNLKPGFAGKEFFWHSDFETWHVEDGLPRMRTVSCSLLLDDNHEFNAPLMLLPGSHRQYVTCVGQAPENHYQSSLKQQKYGIPDPESLTQLVKEYGISQTTGPAGSLLLFDCNTMHGSNGNITPYPRSNLFFVYNSIWNQLANPFCNQKPRPEFIASREFSNTMKPREFI</sequence>
<dbReference type="Pfam" id="PF05721">
    <property type="entry name" value="PhyH"/>
    <property type="match status" value="1"/>
</dbReference>
<evidence type="ECO:0000256" key="10">
    <source>
        <dbReference type="NCBIfam" id="TIGR02408"/>
    </source>
</evidence>
<dbReference type="GO" id="GO:0016706">
    <property type="term" value="F:2-oxoglutarate-dependent dioxygenase activity"/>
    <property type="evidence" value="ECO:0007669"/>
    <property type="project" value="InterPro"/>
</dbReference>
<protein>
    <recommendedName>
        <fullName evidence="10">Ectoine hydroxylase</fullName>
        <ecNumber evidence="10">1.14.11.55</ecNumber>
    </recommendedName>
</protein>
<keyword evidence="7" id="KW-0560">Oxidoreductase</keyword>
<keyword evidence="5" id="KW-0479">Metal-binding</keyword>
<dbReference type="Gene3D" id="2.60.120.620">
    <property type="entry name" value="q2cbj1_9rhob like domain"/>
    <property type="match status" value="1"/>
</dbReference>
<dbReference type="InterPro" id="IPR012774">
    <property type="entry name" value="EctD"/>
</dbReference>
<dbReference type="PANTHER" id="PTHR20883">
    <property type="entry name" value="PHYTANOYL-COA DIOXYGENASE DOMAIN CONTAINING 1"/>
    <property type="match status" value="1"/>
</dbReference>
<dbReference type="GO" id="GO:0005506">
    <property type="term" value="F:iron ion binding"/>
    <property type="evidence" value="ECO:0007669"/>
    <property type="project" value="UniProtKB-ARBA"/>
</dbReference>
<keyword evidence="6" id="KW-0223">Dioxygenase</keyword>
<accession>A0A3D3RI36</accession>
<name>A0A3D3RI36_9PLAN</name>
<comment type="caution">
    <text evidence="11">The sequence shown here is derived from an EMBL/GenBank/DDBJ whole genome shotgun (WGS) entry which is preliminary data.</text>
</comment>
<dbReference type="EMBL" id="DQAY01000194">
    <property type="protein sequence ID" value="HCO27290.1"/>
    <property type="molecule type" value="Genomic_DNA"/>
</dbReference>
<gene>
    <name evidence="11" type="primary">thpD</name>
    <name evidence="11" type="ORF">DIT97_31400</name>
</gene>
<evidence type="ECO:0000256" key="5">
    <source>
        <dbReference type="ARBA" id="ARBA00022723"/>
    </source>
</evidence>
<evidence type="ECO:0000256" key="6">
    <source>
        <dbReference type="ARBA" id="ARBA00022964"/>
    </source>
</evidence>
<keyword evidence="8" id="KW-0408">Iron</keyword>
<comment type="catalytic activity">
    <reaction evidence="9">
        <text>L-ectoine + 2-oxoglutarate + O2 = 5-hydroxyectoine + succinate + CO2</text>
        <dbReference type="Rhea" id="RHEA:45740"/>
        <dbReference type="ChEBI" id="CHEBI:15379"/>
        <dbReference type="ChEBI" id="CHEBI:16526"/>
        <dbReference type="ChEBI" id="CHEBI:16810"/>
        <dbReference type="ChEBI" id="CHEBI:30031"/>
        <dbReference type="ChEBI" id="CHEBI:58515"/>
        <dbReference type="ChEBI" id="CHEBI:85413"/>
        <dbReference type="EC" id="1.14.11.55"/>
    </reaction>
</comment>
<dbReference type="AlphaFoldDB" id="A0A3D3RI36"/>
<evidence type="ECO:0000256" key="9">
    <source>
        <dbReference type="ARBA" id="ARBA00049228"/>
    </source>
</evidence>
<dbReference type="InterPro" id="IPR008775">
    <property type="entry name" value="Phytyl_CoA_dOase-like"/>
</dbReference>
<comment type="similarity">
    <text evidence="3">Belongs to the PhyH family. EctD subfamily.</text>
</comment>